<dbReference type="InterPro" id="IPR052016">
    <property type="entry name" value="Bact_Sigma-Reg"/>
</dbReference>
<dbReference type="InterPro" id="IPR029016">
    <property type="entry name" value="GAF-like_dom_sf"/>
</dbReference>
<accession>A0A402CV62</accession>
<dbReference type="PROSITE" id="PS50113">
    <property type="entry name" value="PAC"/>
    <property type="match status" value="1"/>
</dbReference>
<evidence type="ECO:0000313" key="3">
    <source>
        <dbReference type="Proteomes" id="UP000287394"/>
    </source>
</evidence>
<dbReference type="Pfam" id="PF13188">
    <property type="entry name" value="PAS_8"/>
    <property type="match status" value="1"/>
</dbReference>
<dbReference type="EMBL" id="AP025739">
    <property type="protein sequence ID" value="BDI30287.1"/>
    <property type="molecule type" value="Genomic_DNA"/>
</dbReference>
<sequence length="565" mass="61671">MKPSDPRKTCDPTLLGQWENDLPQLEAIIDSLAEGLLVADRSGRLLAANQAYLRMVGFASHEDLPQSLTDFRQWFEARDLTGRILPPEQWPLARVLAGETLRDFQVAVKRRDGSAEFIGSYNGGMAADGDGAPALAVLTVRDITVQKQTEAALDMAYQREKLLNEIGQTIRTTLDPREVQTVASRALGQALLADRCYFAQIDFAAQRIWIAEDWRRDDLFPITGEYPLSDLGVDFRIIFNGDRTLIAPDTRLYPWPETTIAVMEEYGIRALLNVPFFDDGNLVALLGVAMTGETHAWTEAEIALTEAVAMQTRTAVEAARVSQREHNIAVALQQTLQPNLPRRTPGLQVADYYHAALAEAEIGGDFCDLFTPTEGRHILVIGDVSGKGLAAAAQVAAVRNMLRCVVYQGLPLTEAVAQLNHILATQNLLTGFVTVCIAQYSPADHTFTYVSCGHEPLLLRHAATGHVEMLGPTGPPLGVDAAAVYTDGARRLQAGDALLLYTDGLSEAGPRRQDLLGVDGLAALLRGHPLHEDAHSLCQRIIGGVERHARGKLRDDACILAVRVL</sequence>
<dbReference type="PANTHER" id="PTHR43156:SF2">
    <property type="entry name" value="STAGE II SPORULATION PROTEIN E"/>
    <property type="match status" value="1"/>
</dbReference>
<dbReference type="AlphaFoldDB" id="A0A402CV62"/>
<dbReference type="Gene3D" id="3.30.450.40">
    <property type="match status" value="1"/>
</dbReference>
<keyword evidence="3" id="KW-1185">Reference proteome</keyword>
<dbReference type="Pfam" id="PF07228">
    <property type="entry name" value="SpoIIE"/>
    <property type="match status" value="1"/>
</dbReference>
<name>A0A402CV62_9BACT</name>
<proteinExistence type="predicted"/>
<dbReference type="SUPFAM" id="SSF55785">
    <property type="entry name" value="PYP-like sensor domain (PAS domain)"/>
    <property type="match status" value="1"/>
</dbReference>
<protein>
    <submittedName>
        <fullName evidence="2">Uncharacterized protein</fullName>
    </submittedName>
</protein>
<dbReference type="InterPro" id="IPR000700">
    <property type="entry name" value="PAS-assoc_C"/>
</dbReference>
<dbReference type="PANTHER" id="PTHR43156">
    <property type="entry name" value="STAGE II SPORULATION PROTEIN E-RELATED"/>
    <property type="match status" value="1"/>
</dbReference>
<dbReference type="InterPro" id="IPR001932">
    <property type="entry name" value="PPM-type_phosphatase-like_dom"/>
</dbReference>
<dbReference type="PROSITE" id="PS50112">
    <property type="entry name" value="PAS"/>
    <property type="match status" value="1"/>
</dbReference>
<dbReference type="Proteomes" id="UP000287394">
    <property type="component" value="Chromosome"/>
</dbReference>
<gene>
    <name evidence="2" type="ORF">CCAX7_23380</name>
</gene>
<dbReference type="SMART" id="SM00331">
    <property type="entry name" value="PP2C_SIG"/>
    <property type="match status" value="1"/>
</dbReference>
<dbReference type="InterPro" id="IPR003018">
    <property type="entry name" value="GAF"/>
</dbReference>
<dbReference type="SUPFAM" id="SSF55781">
    <property type="entry name" value="GAF domain-like"/>
    <property type="match status" value="1"/>
</dbReference>
<dbReference type="GO" id="GO:0016791">
    <property type="term" value="F:phosphatase activity"/>
    <property type="evidence" value="ECO:0007669"/>
    <property type="project" value="TreeGrafter"/>
</dbReference>
<evidence type="ECO:0000313" key="2">
    <source>
        <dbReference type="EMBL" id="BDI30287.1"/>
    </source>
</evidence>
<dbReference type="Gene3D" id="3.60.40.10">
    <property type="entry name" value="PPM-type phosphatase domain"/>
    <property type="match status" value="1"/>
</dbReference>
<dbReference type="InterPro" id="IPR036457">
    <property type="entry name" value="PPM-type-like_dom_sf"/>
</dbReference>
<dbReference type="KEGG" id="ccot:CCAX7_23380"/>
<organism evidence="2 3">
    <name type="scientific">Capsulimonas corticalis</name>
    <dbReference type="NCBI Taxonomy" id="2219043"/>
    <lineage>
        <taxon>Bacteria</taxon>
        <taxon>Bacillati</taxon>
        <taxon>Armatimonadota</taxon>
        <taxon>Armatimonadia</taxon>
        <taxon>Capsulimonadales</taxon>
        <taxon>Capsulimonadaceae</taxon>
        <taxon>Capsulimonas</taxon>
    </lineage>
</organism>
<reference evidence="2 3" key="1">
    <citation type="journal article" date="2019" name="Int. J. Syst. Evol. Microbiol.">
        <title>Capsulimonas corticalis gen. nov., sp. nov., an aerobic capsulated bacterium, of a novel bacterial order, Capsulimonadales ord. nov., of the class Armatimonadia of the phylum Armatimonadetes.</title>
        <authorList>
            <person name="Li J."/>
            <person name="Kudo C."/>
            <person name="Tonouchi A."/>
        </authorList>
    </citation>
    <scope>NUCLEOTIDE SEQUENCE [LARGE SCALE GENOMIC DNA]</scope>
    <source>
        <strain evidence="2 3">AX-7</strain>
    </source>
</reference>
<dbReference type="InterPro" id="IPR000014">
    <property type="entry name" value="PAS"/>
</dbReference>
<dbReference type="SUPFAM" id="SSF81606">
    <property type="entry name" value="PP2C-like"/>
    <property type="match status" value="1"/>
</dbReference>
<dbReference type="NCBIfam" id="TIGR00229">
    <property type="entry name" value="sensory_box"/>
    <property type="match status" value="1"/>
</dbReference>
<dbReference type="Pfam" id="PF01590">
    <property type="entry name" value="GAF"/>
    <property type="match status" value="1"/>
</dbReference>
<dbReference type="Gene3D" id="3.30.450.20">
    <property type="entry name" value="PAS domain"/>
    <property type="match status" value="1"/>
</dbReference>
<dbReference type="SMART" id="SM00091">
    <property type="entry name" value="PAS"/>
    <property type="match status" value="1"/>
</dbReference>
<dbReference type="RefSeq" id="WP_165864162.1">
    <property type="nucleotide sequence ID" value="NZ_AP025739.1"/>
</dbReference>
<dbReference type="SMART" id="SM00065">
    <property type="entry name" value="GAF"/>
    <property type="match status" value="1"/>
</dbReference>
<evidence type="ECO:0000256" key="1">
    <source>
        <dbReference type="ARBA" id="ARBA00022801"/>
    </source>
</evidence>
<dbReference type="InterPro" id="IPR035965">
    <property type="entry name" value="PAS-like_dom_sf"/>
</dbReference>
<keyword evidence="1" id="KW-0378">Hydrolase</keyword>